<gene>
    <name evidence="7" type="ORF">MFIFM68171_00379</name>
</gene>
<evidence type="ECO:0000256" key="2">
    <source>
        <dbReference type="ARBA" id="ARBA00022692"/>
    </source>
</evidence>
<protein>
    <submittedName>
        <fullName evidence="7">Noranthrone monooxygenase</fullName>
    </submittedName>
</protein>
<keyword evidence="8" id="KW-1185">Reference proteome</keyword>
<dbReference type="InterPro" id="IPR013901">
    <property type="entry name" value="Anthrone_oxy"/>
</dbReference>
<organism evidence="7 8">
    <name type="scientific">Madurella fahalii</name>
    <dbReference type="NCBI Taxonomy" id="1157608"/>
    <lineage>
        <taxon>Eukaryota</taxon>
        <taxon>Fungi</taxon>
        <taxon>Dikarya</taxon>
        <taxon>Ascomycota</taxon>
        <taxon>Pezizomycotina</taxon>
        <taxon>Sordariomycetes</taxon>
        <taxon>Sordariomycetidae</taxon>
        <taxon>Sordariales</taxon>
        <taxon>Sordariales incertae sedis</taxon>
        <taxon>Madurella</taxon>
    </lineage>
</organism>
<dbReference type="PANTHER" id="PTHR35042:SF1">
    <property type="entry name" value="DUF1772-DOMAIN-CONTAINING PROTEIN"/>
    <property type="match status" value="1"/>
</dbReference>
<feature type="transmembrane region" description="Helical" evidence="6">
    <location>
        <begin position="93"/>
        <end position="114"/>
    </location>
</feature>
<dbReference type="EMBL" id="BAAFSV010000001">
    <property type="protein sequence ID" value="GAB1310169.1"/>
    <property type="molecule type" value="Genomic_DNA"/>
</dbReference>
<reference evidence="7 8" key="1">
    <citation type="submission" date="2024-09" db="EMBL/GenBank/DDBJ databases">
        <title>Itraconazole resistance in Madurella fahalii resulting from another homologue of gene encoding cytochrome P450 14-alpha sterol demethylase (CYP51).</title>
        <authorList>
            <person name="Yoshioka I."/>
            <person name="Fahal A.H."/>
            <person name="Kaneko S."/>
            <person name="Yaguchi T."/>
        </authorList>
    </citation>
    <scope>NUCLEOTIDE SEQUENCE [LARGE SCALE GENOMIC DNA]</scope>
    <source>
        <strain evidence="7 8">IFM 68171</strain>
    </source>
</reference>
<keyword evidence="7" id="KW-0503">Monooxygenase</keyword>
<evidence type="ECO:0000256" key="6">
    <source>
        <dbReference type="SAM" id="Phobius"/>
    </source>
</evidence>
<keyword evidence="7" id="KW-0560">Oxidoreductase</keyword>
<dbReference type="PANTHER" id="PTHR35042">
    <property type="entry name" value="ANTHRONE OXYGENASE ENCC"/>
    <property type="match status" value="1"/>
</dbReference>
<comment type="similarity">
    <text evidence="5">Belongs to the anthrone oxygenase family.</text>
</comment>
<keyword evidence="4 6" id="KW-0472">Membrane</keyword>
<feature type="transmembrane region" description="Helical" evidence="6">
    <location>
        <begin position="20"/>
        <end position="40"/>
    </location>
</feature>
<dbReference type="Pfam" id="PF08592">
    <property type="entry name" value="Anthrone_oxy"/>
    <property type="match status" value="1"/>
</dbReference>
<dbReference type="Proteomes" id="UP001628179">
    <property type="component" value="Unassembled WGS sequence"/>
</dbReference>
<dbReference type="GeneID" id="98171124"/>
<keyword evidence="2 6" id="KW-0812">Transmembrane</keyword>
<keyword evidence="3 6" id="KW-1133">Transmembrane helix</keyword>
<evidence type="ECO:0000313" key="8">
    <source>
        <dbReference type="Proteomes" id="UP001628179"/>
    </source>
</evidence>
<proteinExistence type="inferred from homology"/>
<comment type="subcellular location">
    <subcellularLocation>
        <location evidence="1">Membrane</location>
        <topology evidence="1">Multi-pass membrane protein</topology>
    </subcellularLocation>
</comment>
<dbReference type="RefSeq" id="XP_070911902.1">
    <property type="nucleotide sequence ID" value="XM_071055801.1"/>
</dbReference>
<evidence type="ECO:0000256" key="1">
    <source>
        <dbReference type="ARBA" id="ARBA00004141"/>
    </source>
</evidence>
<accession>A0ABQ0FXN1</accession>
<sequence length="174" mass="18359">MSSPTTSDLDTLTAQKVVQTTSLLLSTVSSGVSLSFSVFVTPRLLESPTPLMLGQWRRTYALGAATMPLAAVASAAAYAWLALRTPGARGRGFLAAAALTAGIVPYTWAFMLGVNRRLAEKEKEIGALAREDKEVAVEEERSAKGLVDWWGVLNLGRAGMLIAGSVCGLVATVF</sequence>
<evidence type="ECO:0000256" key="5">
    <source>
        <dbReference type="ARBA" id="ARBA00034313"/>
    </source>
</evidence>
<name>A0ABQ0FXN1_9PEZI</name>
<dbReference type="GO" id="GO:0004497">
    <property type="term" value="F:monooxygenase activity"/>
    <property type="evidence" value="ECO:0007669"/>
    <property type="project" value="UniProtKB-KW"/>
</dbReference>
<comment type="caution">
    <text evidence="7">The sequence shown here is derived from an EMBL/GenBank/DDBJ whole genome shotgun (WGS) entry which is preliminary data.</text>
</comment>
<feature type="transmembrane region" description="Helical" evidence="6">
    <location>
        <begin position="60"/>
        <end position="81"/>
    </location>
</feature>
<evidence type="ECO:0000256" key="4">
    <source>
        <dbReference type="ARBA" id="ARBA00023136"/>
    </source>
</evidence>
<evidence type="ECO:0000256" key="3">
    <source>
        <dbReference type="ARBA" id="ARBA00022989"/>
    </source>
</evidence>
<evidence type="ECO:0000313" key="7">
    <source>
        <dbReference type="EMBL" id="GAB1310169.1"/>
    </source>
</evidence>